<evidence type="ECO:0000313" key="2">
    <source>
        <dbReference type="EMBL" id="KOB73980.1"/>
    </source>
</evidence>
<feature type="compositionally biased region" description="Acidic residues" evidence="1">
    <location>
        <begin position="236"/>
        <end position="248"/>
    </location>
</feature>
<name>A0A0L7LF01_OPEBR</name>
<proteinExistence type="predicted"/>
<gene>
    <name evidence="2" type="ORF">OBRU01_10232</name>
</gene>
<dbReference type="EMBL" id="JTDY01001396">
    <property type="protein sequence ID" value="KOB73980.1"/>
    <property type="molecule type" value="Genomic_DNA"/>
</dbReference>
<dbReference type="Proteomes" id="UP000037510">
    <property type="component" value="Unassembled WGS sequence"/>
</dbReference>
<evidence type="ECO:0000313" key="3">
    <source>
        <dbReference type="Proteomes" id="UP000037510"/>
    </source>
</evidence>
<feature type="region of interest" description="Disordered" evidence="1">
    <location>
        <begin position="193"/>
        <end position="248"/>
    </location>
</feature>
<organism evidence="2 3">
    <name type="scientific">Operophtera brumata</name>
    <name type="common">Winter moth</name>
    <name type="synonym">Phalaena brumata</name>
    <dbReference type="NCBI Taxonomy" id="104452"/>
    <lineage>
        <taxon>Eukaryota</taxon>
        <taxon>Metazoa</taxon>
        <taxon>Ecdysozoa</taxon>
        <taxon>Arthropoda</taxon>
        <taxon>Hexapoda</taxon>
        <taxon>Insecta</taxon>
        <taxon>Pterygota</taxon>
        <taxon>Neoptera</taxon>
        <taxon>Endopterygota</taxon>
        <taxon>Lepidoptera</taxon>
        <taxon>Glossata</taxon>
        <taxon>Ditrysia</taxon>
        <taxon>Geometroidea</taxon>
        <taxon>Geometridae</taxon>
        <taxon>Larentiinae</taxon>
        <taxon>Operophtera</taxon>
    </lineage>
</organism>
<sequence>MCACRQKKSFLIEDILRDHTKKKPYKNLSNEPTKPLYCRKETNVKGVTEIDRKDDEKLTKFTLPDVNGNLTKLNVLSKVQYENQTRMNVVSEVQHENLTKFNVVSEVQHEIELSKVNLETRRNTYPLYPTAVKPNYPWNYRKEPVGYLEPRQFNYYSDPILNTSLMRSQLAANRFVSHPLSIRQAYGFDRDRRAGAQVQREQVPQPRRATRARNHAAAERQTTPESADAGSPPTEDGSDDEVLITDNE</sequence>
<feature type="compositionally biased region" description="Low complexity" evidence="1">
    <location>
        <begin position="197"/>
        <end position="207"/>
    </location>
</feature>
<protein>
    <submittedName>
        <fullName evidence="2">Uncharacterized protein</fullName>
    </submittedName>
</protein>
<evidence type="ECO:0000256" key="1">
    <source>
        <dbReference type="SAM" id="MobiDB-lite"/>
    </source>
</evidence>
<dbReference type="AlphaFoldDB" id="A0A0L7LF01"/>
<keyword evidence="3" id="KW-1185">Reference proteome</keyword>
<comment type="caution">
    <text evidence="2">The sequence shown here is derived from an EMBL/GenBank/DDBJ whole genome shotgun (WGS) entry which is preliminary data.</text>
</comment>
<reference evidence="2 3" key="1">
    <citation type="journal article" date="2015" name="Genome Biol. Evol.">
        <title>The genome of winter moth (Operophtera brumata) provides a genomic perspective on sexual dimorphism and phenology.</title>
        <authorList>
            <person name="Derks M.F."/>
            <person name="Smit S."/>
            <person name="Salis L."/>
            <person name="Schijlen E."/>
            <person name="Bossers A."/>
            <person name="Mateman C."/>
            <person name="Pijl A.S."/>
            <person name="de Ridder D."/>
            <person name="Groenen M.A."/>
            <person name="Visser M.E."/>
            <person name="Megens H.J."/>
        </authorList>
    </citation>
    <scope>NUCLEOTIDE SEQUENCE [LARGE SCALE GENOMIC DNA]</scope>
    <source>
        <strain evidence="2">WM2013NL</strain>
        <tissue evidence="2">Head and thorax</tissue>
    </source>
</reference>
<accession>A0A0L7LF01</accession>